<dbReference type="PANTHER" id="PTHR20863:SF76">
    <property type="entry name" value="CARRIER DOMAIN-CONTAINING PROTEIN"/>
    <property type="match status" value="1"/>
</dbReference>
<evidence type="ECO:0000259" key="4">
    <source>
        <dbReference type="PROSITE" id="PS50075"/>
    </source>
</evidence>
<dbReference type="GO" id="GO:0005737">
    <property type="term" value="C:cytoplasm"/>
    <property type="evidence" value="ECO:0007669"/>
    <property type="project" value="UniProtKB-SubCell"/>
</dbReference>
<dbReference type="InterPro" id="IPR003231">
    <property type="entry name" value="ACP"/>
</dbReference>
<comment type="pathway">
    <text evidence="3">Lipid metabolism; fatty acid biosynthesis.</text>
</comment>
<sequence>MTAANNTTTDDIAKRTTEAMEQQLGVPIGSLQPTSKLREDFGCDSLDLVELCMAVEHEFLIEIPDEELEGVETVAQVIEVVRKHVLEQ</sequence>
<keyword evidence="3" id="KW-0276">Fatty acid metabolism</keyword>
<dbReference type="NCBIfam" id="NF002148">
    <property type="entry name" value="PRK00982.1-2"/>
    <property type="match status" value="1"/>
</dbReference>
<dbReference type="HAMAP" id="MF_01217">
    <property type="entry name" value="Acyl_carrier"/>
    <property type="match status" value="1"/>
</dbReference>
<keyword evidence="1 3" id="KW-0596">Phosphopantetheine</keyword>
<evidence type="ECO:0000313" key="6">
    <source>
        <dbReference type="Proteomes" id="UP000035352"/>
    </source>
</evidence>
<dbReference type="GO" id="GO:0000035">
    <property type="term" value="F:acyl binding"/>
    <property type="evidence" value="ECO:0007669"/>
    <property type="project" value="TreeGrafter"/>
</dbReference>
<accession>A0A0G3BHB0</accession>
<dbReference type="InterPro" id="IPR036736">
    <property type="entry name" value="ACP-like_sf"/>
</dbReference>
<feature type="domain" description="Carrier" evidence="4">
    <location>
        <begin position="10"/>
        <end position="85"/>
    </location>
</feature>
<dbReference type="PROSITE" id="PS50075">
    <property type="entry name" value="CARRIER"/>
    <property type="match status" value="1"/>
</dbReference>
<dbReference type="SUPFAM" id="SSF47336">
    <property type="entry name" value="ACP-like"/>
    <property type="match status" value="1"/>
</dbReference>
<comment type="subcellular location">
    <subcellularLocation>
        <location evidence="3">Cytoplasm</location>
    </subcellularLocation>
</comment>
<keyword evidence="2 3" id="KW-0597">Phosphoprotein</keyword>
<keyword evidence="3" id="KW-0963">Cytoplasm</keyword>
<dbReference type="Proteomes" id="UP000035352">
    <property type="component" value="Chromosome"/>
</dbReference>
<protein>
    <recommendedName>
        <fullName evidence="3">Acyl carrier protein</fullName>
        <shortName evidence="3">ACP</shortName>
    </recommendedName>
</protein>
<organism evidence="5 6">
    <name type="scientific">Caldimonas brevitalea</name>
    <dbReference type="NCBI Taxonomy" id="413882"/>
    <lineage>
        <taxon>Bacteria</taxon>
        <taxon>Pseudomonadati</taxon>
        <taxon>Pseudomonadota</taxon>
        <taxon>Betaproteobacteria</taxon>
        <taxon>Burkholderiales</taxon>
        <taxon>Sphaerotilaceae</taxon>
        <taxon>Caldimonas</taxon>
    </lineage>
</organism>
<keyword evidence="6" id="KW-1185">Reference proteome</keyword>
<reference evidence="5 6" key="1">
    <citation type="submission" date="2015-05" db="EMBL/GenBank/DDBJ databases">
        <authorList>
            <person name="Tang B."/>
            <person name="Yu Y."/>
        </authorList>
    </citation>
    <scope>NUCLEOTIDE SEQUENCE [LARGE SCALE GENOMIC DNA]</scope>
    <source>
        <strain evidence="5 6">DSM 7029</strain>
    </source>
</reference>
<dbReference type="InterPro" id="IPR009081">
    <property type="entry name" value="PP-bd_ACP"/>
</dbReference>
<keyword evidence="3" id="KW-0275">Fatty acid biosynthesis</keyword>
<comment type="function">
    <text evidence="3">Carrier of the growing fatty acid chain in fatty acid biosynthesis.</text>
</comment>
<dbReference type="EMBL" id="CP011371">
    <property type="protein sequence ID" value="AKJ28757.1"/>
    <property type="molecule type" value="Genomic_DNA"/>
</dbReference>
<dbReference type="Gene3D" id="1.10.1200.10">
    <property type="entry name" value="ACP-like"/>
    <property type="match status" value="1"/>
</dbReference>
<keyword evidence="3" id="KW-0444">Lipid biosynthesis</keyword>
<evidence type="ECO:0000256" key="1">
    <source>
        <dbReference type="ARBA" id="ARBA00022450"/>
    </source>
</evidence>
<evidence type="ECO:0000313" key="5">
    <source>
        <dbReference type="EMBL" id="AKJ28757.1"/>
    </source>
</evidence>
<comment type="similarity">
    <text evidence="3">Belongs to the acyl carrier protein (ACP) family.</text>
</comment>
<dbReference type="UniPathway" id="UPA00094"/>
<keyword evidence="3" id="KW-0443">Lipid metabolism</keyword>
<dbReference type="Pfam" id="PF00550">
    <property type="entry name" value="PP-binding"/>
    <property type="match status" value="1"/>
</dbReference>
<dbReference type="AlphaFoldDB" id="A0A0G3BHB0"/>
<comment type="PTM">
    <text evidence="3">4'-phosphopantetheine is transferred from CoA to a specific serine of apo-ACP by AcpS. This modification is essential for activity because fatty acids are bound in thioester linkage to the sulfhydryl of the prosthetic group.</text>
</comment>
<proteinExistence type="inferred from homology"/>
<dbReference type="RefSeq" id="WP_047194553.1">
    <property type="nucleotide sequence ID" value="NZ_CP011371.1"/>
</dbReference>
<gene>
    <name evidence="3 5" type="primary">acpP</name>
    <name evidence="5" type="ORF">AAW51_2066</name>
</gene>
<evidence type="ECO:0000256" key="3">
    <source>
        <dbReference type="HAMAP-Rule" id="MF_01217"/>
    </source>
</evidence>
<evidence type="ECO:0000256" key="2">
    <source>
        <dbReference type="ARBA" id="ARBA00022553"/>
    </source>
</evidence>
<dbReference type="KEGG" id="pbh:AAW51_2066"/>
<feature type="modified residue" description="O-(pantetheine 4'-phosphoryl)serine" evidence="3">
    <location>
        <position position="45"/>
    </location>
</feature>
<dbReference type="PANTHER" id="PTHR20863">
    <property type="entry name" value="ACYL CARRIER PROTEIN"/>
    <property type="match status" value="1"/>
</dbReference>
<name>A0A0G3BHB0_9BURK</name>
<dbReference type="STRING" id="413882.AAW51_2066"/>
<dbReference type="OrthoDB" id="7284767at2"/>
<dbReference type="GO" id="GO:0000036">
    <property type="term" value="F:acyl carrier activity"/>
    <property type="evidence" value="ECO:0007669"/>
    <property type="project" value="UniProtKB-UniRule"/>
</dbReference>